<evidence type="ECO:0000313" key="3">
    <source>
        <dbReference type="Proteomes" id="UP001222027"/>
    </source>
</evidence>
<dbReference type="Pfam" id="PF12056">
    <property type="entry name" value="DUF3537"/>
    <property type="match status" value="1"/>
</dbReference>
<feature type="transmembrane region" description="Helical" evidence="1">
    <location>
        <begin position="237"/>
        <end position="259"/>
    </location>
</feature>
<accession>A0AAV8Q8I5</accession>
<proteinExistence type="predicted"/>
<dbReference type="AlphaFoldDB" id="A0AAV8Q8I5"/>
<organism evidence="2 3">
    <name type="scientific">Ensete ventricosum</name>
    <name type="common">Abyssinian banana</name>
    <name type="synonym">Musa ensete</name>
    <dbReference type="NCBI Taxonomy" id="4639"/>
    <lineage>
        <taxon>Eukaryota</taxon>
        <taxon>Viridiplantae</taxon>
        <taxon>Streptophyta</taxon>
        <taxon>Embryophyta</taxon>
        <taxon>Tracheophyta</taxon>
        <taxon>Spermatophyta</taxon>
        <taxon>Magnoliopsida</taxon>
        <taxon>Liliopsida</taxon>
        <taxon>Zingiberales</taxon>
        <taxon>Musaceae</taxon>
        <taxon>Ensete</taxon>
    </lineage>
</organism>
<feature type="transmembrane region" description="Helical" evidence="1">
    <location>
        <begin position="130"/>
        <end position="152"/>
    </location>
</feature>
<dbReference type="PANTHER" id="PTHR31963:SF16">
    <property type="entry name" value="OS06G0635200 PROTEIN"/>
    <property type="match status" value="1"/>
</dbReference>
<protein>
    <submittedName>
        <fullName evidence="2">Uncharacterized protein</fullName>
    </submittedName>
</protein>
<dbReference type="InterPro" id="IPR021924">
    <property type="entry name" value="DUF3537"/>
</dbReference>
<feature type="transmembrane region" description="Helical" evidence="1">
    <location>
        <begin position="38"/>
        <end position="62"/>
    </location>
</feature>
<dbReference type="Proteomes" id="UP001222027">
    <property type="component" value="Unassembled WGS sequence"/>
</dbReference>
<evidence type="ECO:0000256" key="1">
    <source>
        <dbReference type="SAM" id="Phobius"/>
    </source>
</evidence>
<keyword evidence="1" id="KW-0472">Membrane</keyword>
<dbReference type="PANTHER" id="PTHR31963">
    <property type="entry name" value="RAS GUANINE NUCLEOTIDE EXCHANGE FACTOR K"/>
    <property type="match status" value="1"/>
</dbReference>
<keyword evidence="3" id="KW-1185">Reference proteome</keyword>
<comment type="caution">
    <text evidence="2">The sequence shown here is derived from an EMBL/GenBank/DDBJ whole genome shotgun (WGS) entry which is preliminary data.</text>
</comment>
<feature type="transmembrane region" description="Helical" evidence="1">
    <location>
        <begin position="271"/>
        <end position="289"/>
    </location>
</feature>
<keyword evidence="1" id="KW-1133">Transmembrane helix</keyword>
<name>A0AAV8Q8I5_ENSVE</name>
<gene>
    <name evidence="2" type="ORF">OPV22_024948</name>
</gene>
<feature type="transmembrane region" description="Helical" evidence="1">
    <location>
        <begin position="164"/>
        <end position="192"/>
    </location>
</feature>
<dbReference type="EMBL" id="JAQQAF010000007">
    <property type="protein sequence ID" value="KAJ8470605.1"/>
    <property type="molecule type" value="Genomic_DNA"/>
</dbReference>
<sequence length="413" mass="46176">MESEQAAPLRTAIESPRDDELFGLRSCLRWMCLDQSNAGLAVVSWVALFVLAVAVPAASHFVLCYRPHRRPYDLVAQLSLTVASALSFLTLSPATRRYGLRRFFFLDKLPGQSARVRLAYTAQLRSSFRLLALFIAPCFAAEVAYKLWWYAFSAIRIPFLGNRVATSCVACALELASWTYRAASFLVVCVMFRSICHLQILRLQEFAAAFQAESEAVAVLKEHLRLRRQLKVISHRFRGFILWGLIIVTASQFAAVFVTTRPHSDDNLFNTGELALCSVVLVTGMLICLHSAAKITHKAQALTSHATKWHGCATVESFSMDPDAASEVIASGDGYSDEEEDSEEDELEDTKIVHPHAHTISFQKRQALVTYLENNGAGITIFGFTMDRSWLSTIFMFQISLFLWLLDKTIGIS</sequence>
<reference evidence="2 3" key="1">
    <citation type="submission" date="2022-12" db="EMBL/GenBank/DDBJ databases">
        <title>Chromosome-scale assembly of the Ensete ventricosum genome.</title>
        <authorList>
            <person name="Dussert Y."/>
            <person name="Stocks J."/>
            <person name="Wendawek A."/>
            <person name="Woldeyes F."/>
            <person name="Nichols R.A."/>
            <person name="Borrell J.S."/>
        </authorList>
    </citation>
    <scope>NUCLEOTIDE SEQUENCE [LARGE SCALE GENOMIC DNA]</scope>
    <source>
        <strain evidence="3">cv. Maze</strain>
        <tissue evidence="2">Seeds</tissue>
    </source>
</reference>
<keyword evidence="1" id="KW-0812">Transmembrane</keyword>
<feature type="transmembrane region" description="Helical" evidence="1">
    <location>
        <begin position="389"/>
        <end position="406"/>
    </location>
</feature>
<evidence type="ECO:0000313" key="2">
    <source>
        <dbReference type="EMBL" id="KAJ8470605.1"/>
    </source>
</evidence>